<name>A0A850LEP8_9RHOB</name>
<dbReference type="Proteomes" id="UP000565723">
    <property type="component" value="Unassembled WGS sequence"/>
</dbReference>
<proteinExistence type="predicted"/>
<organism evidence="1 2">
    <name type="scientific">Ruegeria pomeroyi</name>
    <dbReference type="NCBI Taxonomy" id="89184"/>
    <lineage>
        <taxon>Bacteria</taxon>
        <taxon>Pseudomonadati</taxon>
        <taxon>Pseudomonadota</taxon>
        <taxon>Alphaproteobacteria</taxon>
        <taxon>Rhodobacterales</taxon>
        <taxon>Roseobacteraceae</taxon>
        <taxon>Ruegeria</taxon>
    </lineage>
</organism>
<evidence type="ECO:0000313" key="1">
    <source>
        <dbReference type="EMBL" id="NVK96210.1"/>
    </source>
</evidence>
<evidence type="ECO:0000313" key="2">
    <source>
        <dbReference type="Proteomes" id="UP000565723"/>
    </source>
</evidence>
<sequence>MPPYEFQSDGSVVVSFSENGTSVAIPNSPFFQMDDTANDWHEYTVTGTAVPYSEFTLEDIQLALLQQSAPEWRDLRIQDLGHVDKWRTQSRIDAMSMNPR</sequence>
<dbReference type="EMBL" id="JABXIY010000012">
    <property type="protein sequence ID" value="NVK96210.1"/>
    <property type="molecule type" value="Genomic_DNA"/>
</dbReference>
<protein>
    <submittedName>
        <fullName evidence="1">Uncharacterized protein</fullName>
    </submittedName>
</protein>
<comment type="caution">
    <text evidence="1">The sequence shown here is derived from an EMBL/GenBank/DDBJ whole genome shotgun (WGS) entry which is preliminary data.</text>
</comment>
<dbReference type="AlphaFoldDB" id="A0A850LEP8"/>
<accession>A0A850LEP8</accession>
<gene>
    <name evidence="1" type="ORF">HW564_04690</name>
</gene>
<reference evidence="1 2" key="1">
    <citation type="journal article" date="2020" name="Proc. Natl. Acad. Sci. U.S.A.">
        <title>Ecological drivers of bacterial community assembly in synthetic phycospheres.</title>
        <authorList>
            <person name="Fu H."/>
            <person name="Uchimiya M."/>
            <person name="Gore J."/>
            <person name="Moran M.A."/>
        </authorList>
    </citation>
    <scope>NUCLEOTIDE SEQUENCE [LARGE SCALE GENOMIC DNA]</scope>
    <source>
        <strain evidence="1">HF-Din03</strain>
    </source>
</reference>